<accession>A0A3B0PKX5</accession>
<sequence>MGDGTDHFYNFVFEYKQGNNDEWLPLNNVTYSQGNQNFQDVVLENLNKINVSAVRVRNLRQNQDNGW</sequence>
<organism evidence="1 2">
    <name type="scientific">Mycoplasmopsis edwardii</name>
    <dbReference type="NCBI Taxonomy" id="53558"/>
    <lineage>
        <taxon>Bacteria</taxon>
        <taxon>Bacillati</taxon>
        <taxon>Mycoplasmatota</taxon>
        <taxon>Mycoplasmoidales</taxon>
        <taxon>Metamycoplasmataceae</taxon>
        <taxon>Mycoplasmopsis</taxon>
    </lineage>
</organism>
<reference evidence="2" key="1">
    <citation type="submission" date="2018-06" db="EMBL/GenBank/DDBJ databases">
        <authorList>
            <consortium name="Pathogen Informatics"/>
        </authorList>
    </citation>
    <scope>NUCLEOTIDE SEQUENCE [LARGE SCALE GENOMIC DNA]</scope>
    <source>
        <strain evidence="2">NCTC10132</strain>
    </source>
</reference>
<dbReference type="AlphaFoldDB" id="A0A3B0PKX5"/>
<dbReference type="KEGG" id="medw:NCTC10132_00807"/>
<feature type="non-terminal residue" evidence="1">
    <location>
        <position position="67"/>
    </location>
</feature>
<proteinExistence type="predicted"/>
<protein>
    <submittedName>
        <fullName evidence="1">Uncharacterized protein</fullName>
    </submittedName>
</protein>
<keyword evidence="2" id="KW-1185">Reference proteome</keyword>
<name>A0A3B0PKX5_9BACT</name>
<gene>
    <name evidence="1" type="ORF">NCTC10132_00807</name>
</gene>
<evidence type="ECO:0000313" key="2">
    <source>
        <dbReference type="Proteomes" id="UP000257559"/>
    </source>
</evidence>
<dbReference type="Proteomes" id="UP000257559">
    <property type="component" value="Chromosome"/>
</dbReference>
<dbReference type="EMBL" id="LS991951">
    <property type="protein sequence ID" value="SYV97442.1"/>
    <property type="molecule type" value="Genomic_DNA"/>
</dbReference>
<evidence type="ECO:0000313" key="1">
    <source>
        <dbReference type="EMBL" id="SYV97442.1"/>
    </source>
</evidence>